<gene>
    <name evidence="2" type="ORF">E7Y31_13445</name>
</gene>
<evidence type="ECO:0000313" key="2">
    <source>
        <dbReference type="EMBL" id="THJ74104.1"/>
    </source>
</evidence>
<dbReference type="SUPFAM" id="SSF46785">
    <property type="entry name" value="Winged helix' DNA-binding domain"/>
    <property type="match status" value="1"/>
</dbReference>
<name>A0A4S5EP80_9ACTN</name>
<dbReference type="PANTHER" id="PTHR33169:SF14">
    <property type="entry name" value="TRANSCRIPTIONAL REGULATOR RV3488"/>
    <property type="match status" value="1"/>
</dbReference>
<feature type="domain" description="Transcription regulator PadR N-terminal" evidence="1">
    <location>
        <begin position="13"/>
        <end position="91"/>
    </location>
</feature>
<dbReference type="Proteomes" id="UP000305282">
    <property type="component" value="Unassembled WGS sequence"/>
</dbReference>
<accession>A0A4S5EP80</accession>
<dbReference type="InterPro" id="IPR005149">
    <property type="entry name" value="Tscrpt_reg_PadR_N"/>
</dbReference>
<proteinExistence type="predicted"/>
<protein>
    <submittedName>
        <fullName evidence="2">PadR family transcriptional regulator</fullName>
    </submittedName>
</protein>
<dbReference type="OrthoDB" id="8443918at2"/>
<dbReference type="InterPro" id="IPR036390">
    <property type="entry name" value="WH_DNA-bd_sf"/>
</dbReference>
<comment type="caution">
    <text evidence="2">The sequence shown here is derived from an EMBL/GenBank/DDBJ whole genome shotgun (WGS) entry which is preliminary data.</text>
</comment>
<dbReference type="InterPro" id="IPR052509">
    <property type="entry name" value="Metal_resp_DNA-bind_regulator"/>
</dbReference>
<dbReference type="Pfam" id="PF03551">
    <property type="entry name" value="PadR"/>
    <property type="match status" value="1"/>
</dbReference>
<dbReference type="AlphaFoldDB" id="A0A4S5EP80"/>
<dbReference type="InterPro" id="IPR036388">
    <property type="entry name" value="WH-like_DNA-bd_sf"/>
</dbReference>
<organism evidence="2 3">
    <name type="scientific">Candidatus Frankia alpina</name>
    <dbReference type="NCBI Taxonomy" id="2699483"/>
    <lineage>
        <taxon>Bacteria</taxon>
        <taxon>Bacillati</taxon>
        <taxon>Actinomycetota</taxon>
        <taxon>Actinomycetes</taxon>
        <taxon>Frankiales</taxon>
        <taxon>Frankiaceae</taxon>
        <taxon>Frankia</taxon>
    </lineage>
</organism>
<keyword evidence="3" id="KW-1185">Reference proteome</keyword>
<dbReference type="PANTHER" id="PTHR33169">
    <property type="entry name" value="PADR-FAMILY TRANSCRIPTIONAL REGULATOR"/>
    <property type="match status" value="1"/>
</dbReference>
<evidence type="ECO:0000313" key="3">
    <source>
        <dbReference type="Proteomes" id="UP000305282"/>
    </source>
</evidence>
<dbReference type="EMBL" id="SSXH01000319">
    <property type="protein sequence ID" value="THJ74104.1"/>
    <property type="molecule type" value="Genomic_DNA"/>
</dbReference>
<sequence length="198" mass="22176">MPHMSVDPTRLLVLGAARREQPATGYAIMRELISWGVQDWASVNPGSIYGALRALVKDGFLVEDFDSVSKPGKAHRNSTKYRLTDEGESAFTDLLRSALWEVSPYRTASFMAALCFLVNLTRDEVTAAIEERIARLESHLRQFEFDEKQVLLDSDTKPPHSVEFVKLAAGRLQGELTFAHTLLERLRAGSYTFVGESK</sequence>
<evidence type="ECO:0000259" key="1">
    <source>
        <dbReference type="Pfam" id="PF03551"/>
    </source>
</evidence>
<dbReference type="Gene3D" id="1.10.10.10">
    <property type="entry name" value="Winged helix-like DNA-binding domain superfamily/Winged helix DNA-binding domain"/>
    <property type="match status" value="1"/>
</dbReference>
<reference evidence="2 3" key="1">
    <citation type="submission" date="2019-04" db="EMBL/GenBank/DDBJ databases">
        <title>Draft genome sequences for three unisolated Alnus-infective Frankia Sp+ strains, AgTrS, AiOr and AvVan, the first sequenced Frankia strains able to sporulate in-planta.</title>
        <authorList>
            <person name="Bethencourt L."/>
            <person name="Vautrin F."/>
            <person name="Taib N."/>
            <person name="Dubost A."/>
            <person name="Castro-Garcia L."/>
            <person name="Imbaud O."/>
            <person name="Abrouk D."/>
            <person name="Fournier P."/>
            <person name="Briolay J."/>
            <person name="Nguyen A."/>
            <person name="Normand P."/>
            <person name="Fernandez M.P."/>
            <person name="Brochier-Armanet C."/>
            <person name="Herrera-Belaroussi A."/>
        </authorList>
    </citation>
    <scope>NUCLEOTIDE SEQUENCE [LARGE SCALE GENOMIC DNA]</scope>
    <source>
        <strain evidence="2 3">AvVan</strain>
    </source>
</reference>